<evidence type="ECO:0000313" key="1">
    <source>
        <dbReference type="EMBL" id="AMQ00540.1"/>
    </source>
</evidence>
<sequence>MRLQSYRLALLKEADLQICFIIILFTSNSGSSKNSYDENFYLNTEKEVDTLTEKCIFAILNFFK</sequence>
<organism evidence="1 2">
    <name type="scientific">Pedobacter cryoconitis</name>
    <dbReference type="NCBI Taxonomy" id="188932"/>
    <lineage>
        <taxon>Bacteria</taxon>
        <taxon>Pseudomonadati</taxon>
        <taxon>Bacteroidota</taxon>
        <taxon>Sphingobacteriia</taxon>
        <taxon>Sphingobacteriales</taxon>
        <taxon>Sphingobacteriaceae</taxon>
        <taxon>Pedobacter</taxon>
    </lineage>
</organism>
<dbReference type="KEGG" id="pcm:AY601_3678"/>
<keyword evidence="2" id="KW-1185">Reference proteome</keyword>
<proteinExistence type="predicted"/>
<dbReference type="AlphaFoldDB" id="A0A127VGY2"/>
<gene>
    <name evidence="1" type="ORF">AY601_3678</name>
</gene>
<evidence type="ECO:0000313" key="2">
    <source>
        <dbReference type="Proteomes" id="UP000071561"/>
    </source>
</evidence>
<protein>
    <submittedName>
        <fullName evidence="1">Uncharacterized protein</fullName>
    </submittedName>
</protein>
<dbReference type="EMBL" id="CP014504">
    <property type="protein sequence ID" value="AMQ00540.1"/>
    <property type="molecule type" value="Genomic_DNA"/>
</dbReference>
<reference evidence="1 2" key="1">
    <citation type="submission" date="2016-03" db="EMBL/GenBank/DDBJ databases">
        <title>Complete genome sequence of Pedobacter cryoconitis PAMC 27485.</title>
        <authorList>
            <person name="Lee J."/>
            <person name="Kim O.-S."/>
        </authorList>
    </citation>
    <scope>NUCLEOTIDE SEQUENCE [LARGE SCALE GENOMIC DNA]</scope>
    <source>
        <strain evidence="1 2">PAMC 27485</strain>
    </source>
</reference>
<accession>A0A127VGY2</accession>
<dbReference type="PATRIC" id="fig|188932.3.peg.3820"/>
<name>A0A127VGY2_9SPHI</name>
<dbReference type="Proteomes" id="UP000071561">
    <property type="component" value="Chromosome"/>
</dbReference>